<keyword evidence="4" id="KW-1185">Reference proteome</keyword>
<dbReference type="Proteomes" id="UP001208692">
    <property type="component" value="Unassembled WGS sequence"/>
</dbReference>
<proteinExistence type="predicted"/>
<evidence type="ECO:0000313" key="4">
    <source>
        <dbReference type="Proteomes" id="UP001208692"/>
    </source>
</evidence>
<sequence length="140" mass="16640">MITIEFEAPKFKKCDCCDAKITQLTRFVYQDNEAFAYYYAKFEDHSDPKVAECLIVLCEWDENNEKIIKKTGFPLKIWEKEDNFNITLTNKDECPWKNIPEVEILDREQSLNHPQKAEVFHITDHIVAEDMPIIRYFEGK</sequence>
<protein>
    <submittedName>
        <fullName evidence="1">Uncharacterized protein</fullName>
    </submittedName>
</protein>
<evidence type="ECO:0000313" key="2">
    <source>
        <dbReference type="EMBL" id="GJM53377.1"/>
    </source>
</evidence>
<organism evidence="1 3">
    <name type="scientific">Capnocytophaga catalasegens</name>
    <dbReference type="NCBI Taxonomy" id="1004260"/>
    <lineage>
        <taxon>Bacteria</taxon>
        <taxon>Pseudomonadati</taxon>
        <taxon>Bacteroidota</taxon>
        <taxon>Flavobacteriia</taxon>
        <taxon>Flavobacteriales</taxon>
        <taxon>Flavobacteriaceae</taxon>
        <taxon>Capnocytophaga</taxon>
    </lineage>
</organism>
<dbReference type="EMBL" id="BQKB01000038">
    <property type="protein sequence ID" value="GJM53377.1"/>
    <property type="molecule type" value="Genomic_DNA"/>
</dbReference>
<accession>A0AAV5AWE6</accession>
<evidence type="ECO:0000313" key="3">
    <source>
        <dbReference type="Proteomes" id="UP001207736"/>
    </source>
</evidence>
<dbReference type="Proteomes" id="UP001207736">
    <property type="component" value="Unassembled WGS sequence"/>
</dbReference>
<evidence type="ECO:0000313" key="1">
    <source>
        <dbReference type="EMBL" id="GJM50640.1"/>
    </source>
</evidence>
<reference evidence="1 4" key="1">
    <citation type="submission" date="2021-11" db="EMBL/GenBank/DDBJ databases">
        <title>Draft genome sequence of Capnocytophaga sp. strain KC07075 isolated from cat oral cavity.</title>
        <authorList>
            <person name="Suzuki M."/>
            <person name="Imaoka K."/>
            <person name="Kimura M."/>
            <person name="Morikawa S."/>
            <person name="Maeda K."/>
        </authorList>
    </citation>
    <scope>NUCLEOTIDE SEQUENCE</scope>
    <source>
        <strain evidence="1">KC07075</strain>
        <strain evidence="2 4">KC07079</strain>
    </source>
</reference>
<dbReference type="AlphaFoldDB" id="A0AAV5AWE6"/>
<name>A0AAV5AWE6_9FLAO</name>
<dbReference type="RefSeq" id="WP_264845404.1">
    <property type="nucleotide sequence ID" value="NZ_BPMA01000011.1"/>
</dbReference>
<comment type="caution">
    <text evidence="1">The sequence shown here is derived from an EMBL/GenBank/DDBJ whole genome shotgun (WGS) entry which is preliminary data.</text>
</comment>
<dbReference type="EMBL" id="BQKA01000031">
    <property type="protein sequence ID" value="GJM50640.1"/>
    <property type="molecule type" value="Genomic_DNA"/>
</dbReference>
<gene>
    <name evidence="1" type="ORF">RCZ15_16130</name>
    <name evidence="2" type="ORF">RCZ16_16940</name>
</gene>